<keyword evidence="1" id="KW-1133">Transmembrane helix</keyword>
<gene>
    <name evidence="2" type="ORF">EFB08_06695</name>
</gene>
<keyword evidence="1" id="KW-0472">Membrane</keyword>
<name>A0A3M9MUB4_9BACT</name>
<accession>A0A3M9MUB4</accession>
<comment type="caution">
    <text evidence="2">The sequence shown here is derived from an EMBL/GenBank/DDBJ whole genome shotgun (WGS) entry which is preliminary data.</text>
</comment>
<keyword evidence="3" id="KW-1185">Reference proteome</keyword>
<feature type="transmembrane region" description="Helical" evidence="1">
    <location>
        <begin position="37"/>
        <end position="54"/>
    </location>
</feature>
<evidence type="ECO:0000256" key="1">
    <source>
        <dbReference type="SAM" id="Phobius"/>
    </source>
</evidence>
<protein>
    <submittedName>
        <fullName evidence="2">Uncharacterized protein</fullName>
    </submittedName>
</protein>
<keyword evidence="1" id="KW-0812">Transmembrane</keyword>
<evidence type="ECO:0000313" key="3">
    <source>
        <dbReference type="Proteomes" id="UP000272117"/>
    </source>
</evidence>
<dbReference type="AlphaFoldDB" id="A0A3M9MUB4"/>
<dbReference type="EMBL" id="RJJD01000003">
    <property type="protein sequence ID" value="RNI29111.1"/>
    <property type="molecule type" value="Genomic_DNA"/>
</dbReference>
<organism evidence="2 3">
    <name type="scientific">Rufibacter latericius</name>
    <dbReference type="NCBI Taxonomy" id="2487040"/>
    <lineage>
        <taxon>Bacteria</taxon>
        <taxon>Pseudomonadati</taxon>
        <taxon>Bacteroidota</taxon>
        <taxon>Cytophagia</taxon>
        <taxon>Cytophagales</taxon>
        <taxon>Hymenobacteraceae</taxon>
        <taxon>Rufibacter</taxon>
    </lineage>
</organism>
<reference evidence="2 3" key="1">
    <citation type="submission" date="2018-11" db="EMBL/GenBank/DDBJ databases">
        <title>Rufibacter latericius sp. nov., isolated from water in Baiyang Lake.</title>
        <authorList>
            <person name="Yang Y."/>
        </authorList>
    </citation>
    <scope>NUCLEOTIDE SEQUENCE [LARGE SCALE GENOMIC DNA]</scope>
    <source>
        <strain evidence="2 3">R-22-1c-1</strain>
    </source>
</reference>
<evidence type="ECO:0000313" key="2">
    <source>
        <dbReference type="EMBL" id="RNI29111.1"/>
    </source>
</evidence>
<sequence>MFFILSKLLQYLASPLLWIVALFLLGLFLRNQPKKRLFFRMGFVLLLLFTNPFLSNEAWLAWEPRAVLMQDVKTYDAGIVLTGVTEVNKARMTGCITTKGQSGFWKPFSCIRWGS</sequence>
<feature type="transmembrane region" description="Helical" evidence="1">
    <location>
        <begin position="12"/>
        <end position="30"/>
    </location>
</feature>
<dbReference type="Proteomes" id="UP000272117">
    <property type="component" value="Unassembled WGS sequence"/>
</dbReference>
<proteinExistence type="predicted"/>